<dbReference type="EMBL" id="KV907598">
    <property type="protein sequence ID" value="OOF90078.1"/>
    <property type="molecule type" value="Genomic_DNA"/>
</dbReference>
<reference evidence="2" key="1">
    <citation type="journal article" date="2017" name="Genome Biol.">
        <title>Comparative genomics reveals high biological diversity and specific adaptations in the industrially and medically important fungal genus Aspergillus.</title>
        <authorList>
            <person name="de Vries R.P."/>
            <person name="Riley R."/>
            <person name="Wiebenga A."/>
            <person name="Aguilar-Osorio G."/>
            <person name="Amillis S."/>
            <person name="Uchima C.A."/>
            <person name="Anderluh G."/>
            <person name="Asadollahi M."/>
            <person name="Askin M."/>
            <person name="Barry K."/>
            <person name="Battaglia E."/>
            <person name="Bayram O."/>
            <person name="Benocci T."/>
            <person name="Braus-Stromeyer S.A."/>
            <person name="Caldana C."/>
            <person name="Canovas D."/>
            <person name="Cerqueira G.C."/>
            <person name="Chen F."/>
            <person name="Chen W."/>
            <person name="Choi C."/>
            <person name="Clum A."/>
            <person name="Dos Santos R.A."/>
            <person name="Damasio A.R."/>
            <person name="Diallinas G."/>
            <person name="Emri T."/>
            <person name="Fekete E."/>
            <person name="Flipphi M."/>
            <person name="Freyberg S."/>
            <person name="Gallo A."/>
            <person name="Gournas C."/>
            <person name="Habgood R."/>
            <person name="Hainaut M."/>
            <person name="Harispe M.L."/>
            <person name="Henrissat B."/>
            <person name="Hilden K.S."/>
            <person name="Hope R."/>
            <person name="Hossain A."/>
            <person name="Karabika E."/>
            <person name="Karaffa L."/>
            <person name="Karanyi Z."/>
            <person name="Krasevec N."/>
            <person name="Kuo A."/>
            <person name="Kusch H."/>
            <person name="LaButti K."/>
            <person name="Lagendijk E.L."/>
            <person name="Lapidus A."/>
            <person name="Levasseur A."/>
            <person name="Lindquist E."/>
            <person name="Lipzen A."/>
            <person name="Logrieco A.F."/>
            <person name="MacCabe A."/>
            <person name="Maekelae M.R."/>
            <person name="Malavazi I."/>
            <person name="Melin P."/>
            <person name="Meyer V."/>
            <person name="Mielnichuk N."/>
            <person name="Miskei M."/>
            <person name="Molnar A.P."/>
            <person name="Mule G."/>
            <person name="Ngan C.Y."/>
            <person name="Orejas M."/>
            <person name="Orosz E."/>
            <person name="Ouedraogo J.P."/>
            <person name="Overkamp K.M."/>
            <person name="Park H.-S."/>
            <person name="Perrone G."/>
            <person name="Piumi F."/>
            <person name="Punt P.J."/>
            <person name="Ram A.F."/>
            <person name="Ramon A."/>
            <person name="Rauscher S."/>
            <person name="Record E."/>
            <person name="Riano-Pachon D.M."/>
            <person name="Robert V."/>
            <person name="Roehrig J."/>
            <person name="Ruller R."/>
            <person name="Salamov A."/>
            <person name="Salih N.S."/>
            <person name="Samson R.A."/>
            <person name="Sandor E."/>
            <person name="Sanguinetti M."/>
            <person name="Schuetze T."/>
            <person name="Sepcic K."/>
            <person name="Shelest E."/>
            <person name="Sherlock G."/>
            <person name="Sophianopoulou V."/>
            <person name="Squina F.M."/>
            <person name="Sun H."/>
            <person name="Susca A."/>
            <person name="Todd R.B."/>
            <person name="Tsang A."/>
            <person name="Unkles S.E."/>
            <person name="van de Wiele N."/>
            <person name="van Rossen-Uffink D."/>
            <person name="Oliveira J.V."/>
            <person name="Vesth T.C."/>
            <person name="Visser J."/>
            <person name="Yu J.-H."/>
            <person name="Zhou M."/>
            <person name="Andersen M.R."/>
            <person name="Archer D.B."/>
            <person name="Baker S.E."/>
            <person name="Benoit I."/>
            <person name="Brakhage A.A."/>
            <person name="Braus G.H."/>
            <person name="Fischer R."/>
            <person name="Frisvad J.C."/>
            <person name="Goldman G.H."/>
            <person name="Houbraken J."/>
            <person name="Oakley B."/>
            <person name="Pocsi I."/>
            <person name="Scazzocchio C."/>
            <person name="Seiboth B."/>
            <person name="vanKuyk P.A."/>
            <person name="Wortman J."/>
            <person name="Dyer P.S."/>
            <person name="Grigoriev I.V."/>
        </authorList>
    </citation>
    <scope>NUCLEOTIDE SEQUENCE [LARGE SCALE GENOMIC DNA]</scope>
    <source>
        <strain evidence="2">ITEM 5010</strain>
    </source>
</reference>
<dbReference type="InterPro" id="IPR051678">
    <property type="entry name" value="AGP_Transferase"/>
</dbReference>
<dbReference type="PANTHER" id="PTHR21310:SF15">
    <property type="entry name" value="AMINOGLYCOSIDE PHOSPHOTRANSFERASE DOMAIN-CONTAINING PROTEIN"/>
    <property type="match status" value="1"/>
</dbReference>
<dbReference type="PANTHER" id="PTHR21310">
    <property type="entry name" value="AMINOGLYCOSIDE PHOSPHOTRANSFERASE-RELATED-RELATED"/>
    <property type="match status" value="1"/>
</dbReference>
<dbReference type="OMA" id="QHVECLQ"/>
<dbReference type="STRING" id="602072.A0A1R3R6H4"/>
<evidence type="ECO:0000313" key="1">
    <source>
        <dbReference type="EMBL" id="OOF90078.1"/>
    </source>
</evidence>
<dbReference type="VEuPathDB" id="FungiDB:ASPCADRAFT_212225"/>
<dbReference type="AlphaFoldDB" id="A0A1R3R6H4"/>
<sequence length="523" mass="60010">MPSDRKPEIFRYADFNIRAACRVASSLRSNITCTCDPTQHPASGSFNWAVFLTFEDGVQWILRSPHTGYAAMSMELSSKLLESEAATLKYVKLNSDIPVPVVHLYSSTPQNEIGIPFILMSKASGWPLEKAWKQPGFGKPELAAHLKAKVLHQLGAMSYKLSHLRFNQIGSLFEQDGIFRVEQSLSRGHILHDRHSLEDVPRGPFASEEQFFDSLIAALYQHAEVLPLSHHCFVAPIPGRGDYESTDQYQRACDLWNDFIAVGNKVDSSDNRVDYIVAANSLHDLISTWRSRLPQADPQTFPLCHADLSVNNIYVDDDYNITCIIDWAFSSTVPEAMMLTPPGLPQSRNELDEPLVVAFMSGFNAAVCAGTRPEWRGVGDQPTMEILHQSRCSWVLTRLLNFDSINDYGLFAAAWEHTYDHEREMKSYFTKQRSSPYYVQLYKEIQADDEPLEKTQKTERDYFRGRIFQSTIARKLTLVSQWKYQYTQFRQQGFRNEGELFVTDPKLWKWILEFIKQWEIMLC</sequence>
<gene>
    <name evidence="1" type="ORF">ASPCADRAFT_212225</name>
</gene>
<organism evidence="1 2">
    <name type="scientific">Aspergillus carbonarius (strain ITEM 5010)</name>
    <dbReference type="NCBI Taxonomy" id="602072"/>
    <lineage>
        <taxon>Eukaryota</taxon>
        <taxon>Fungi</taxon>
        <taxon>Dikarya</taxon>
        <taxon>Ascomycota</taxon>
        <taxon>Pezizomycotina</taxon>
        <taxon>Eurotiomycetes</taxon>
        <taxon>Eurotiomycetidae</taxon>
        <taxon>Eurotiales</taxon>
        <taxon>Aspergillaceae</taxon>
        <taxon>Aspergillus</taxon>
        <taxon>Aspergillus subgen. Circumdati</taxon>
    </lineage>
</organism>
<keyword evidence="2" id="KW-1185">Reference proteome</keyword>
<dbReference type="InterPro" id="IPR011009">
    <property type="entry name" value="Kinase-like_dom_sf"/>
</dbReference>
<dbReference type="Gene3D" id="3.30.200.20">
    <property type="entry name" value="Phosphorylase Kinase, domain 1"/>
    <property type="match status" value="1"/>
</dbReference>
<proteinExistence type="predicted"/>
<dbReference type="Gene3D" id="3.90.1200.10">
    <property type="match status" value="1"/>
</dbReference>
<accession>A0A1R3R6H4</accession>
<dbReference type="SUPFAM" id="SSF56112">
    <property type="entry name" value="Protein kinase-like (PK-like)"/>
    <property type="match status" value="1"/>
</dbReference>
<name>A0A1R3R6H4_ASPC5</name>
<dbReference type="Proteomes" id="UP000188318">
    <property type="component" value="Unassembled WGS sequence"/>
</dbReference>
<protein>
    <submittedName>
        <fullName evidence="1">Uncharacterized protein</fullName>
    </submittedName>
</protein>
<evidence type="ECO:0000313" key="2">
    <source>
        <dbReference type="Proteomes" id="UP000188318"/>
    </source>
</evidence>
<dbReference type="OrthoDB" id="5327538at2759"/>